<feature type="compositionally biased region" description="Basic and acidic residues" evidence="1">
    <location>
        <begin position="129"/>
        <end position="171"/>
    </location>
</feature>
<evidence type="ECO:0000313" key="3">
    <source>
        <dbReference type="Proteomes" id="UP000002226"/>
    </source>
</evidence>
<proteinExistence type="predicted"/>
<feature type="compositionally biased region" description="Basic and acidic residues" evidence="1">
    <location>
        <begin position="1"/>
        <end position="21"/>
    </location>
</feature>
<accession>V5BEC6</accession>
<feature type="compositionally biased region" description="Polar residues" evidence="1">
    <location>
        <begin position="37"/>
        <end position="47"/>
    </location>
</feature>
<keyword evidence="3" id="KW-1185">Reference proteome</keyword>
<feature type="region of interest" description="Disordered" evidence="1">
    <location>
        <begin position="1"/>
        <end position="171"/>
    </location>
</feature>
<name>V5BEC6_TOXGV</name>
<evidence type="ECO:0000256" key="1">
    <source>
        <dbReference type="SAM" id="MobiDB-lite"/>
    </source>
</evidence>
<feature type="compositionally biased region" description="Basic and acidic residues" evidence="1">
    <location>
        <begin position="86"/>
        <end position="113"/>
    </location>
</feature>
<sequence length="206" mass="23158">MKPGEGGRRGGEEWRLKKAEDDRPEEDEEVQDKDVSYSPSLVNQSLGPQKRSRTQMRHPAKLPSSRERKCLPPEREVATPPEVVQGDERDAAAEKRLPVTGAEKKRFLPREEQAAEAGLQLSGAAVTKSDAKPERSRTESVEEPLRVRTEPADNSTREDTVAGRSDEEDRSTVVFTDKRTAFQHLLPSVPRFSLVRSVWWFGIAIT</sequence>
<feature type="compositionally biased region" description="Basic and acidic residues" evidence="1">
    <location>
        <begin position="64"/>
        <end position="77"/>
    </location>
</feature>
<feature type="compositionally biased region" description="Acidic residues" evidence="1">
    <location>
        <begin position="22"/>
        <end position="31"/>
    </location>
</feature>
<dbReference type="Proteomes" id="UP000002226">
    <property type="component" value="Unassembled WGS sequence"/>
</dbReference>
<evidence type="ECO:0000313" key="2">
    <source>
        <dbReference type="EMBL" id="ESS33745.1"/>
    </source>
</evidence>
<organism evidence="2 3">
    <name type="scientific">Toxoplasma gondii (strain ATCC 50861 / VEG)</name>
    <dbReference type="NCBI Taxonomy" id="432359"/>
    <lineage>
        <taxon>Eukaryota</taxon>
        <taxon>Sar</taxon>
        <taxon>Alveolata</taxon>
        <taxon>Apicomplexa</taxon>
        <taxon>Conoidasida</taxon>
        <taxon>Coccidia</taxon>
        <taxon>Eucoccidiorida</taxon>
        <taxon>Eimeriorina</taxon>
        <taxon>Sarcocystidae</taxon>
        <taxon>Toxoplasma</taxon>
    </lineage>
</organism>
<feature type="compositionally biased region" description="Basic residues" evidence="1">
    <location>
        <begin position="50"/>
        <end position="60"/>
    </location>
</feature>
<comment type="caution">
    <text evidence="2">The sequence shown here is derived from an EMBL/GenBank/DDBJ whole genome shotgun (WGS) entry which is preliminary data.</text>
</comment>
<dbReference type="VEuPathDB" id="ToxoDB:TGVEG_366870"/>
<dbReference type="EMBL" id="AAYL02000088">
    <property type="protein sequence ID" value="ESS33745.1"/>
    <property type="molecule type" value="Genomic_DNA"/>
</dbReference>
<reference evidence="2" key="1">
    <citation type="submission" date="2007-03" db="EMBL/GenBank/DDBJ databases">
        <authorList>
            <person name="Paulsen I."/>
        </authorList>
    </citation>
    <scope>NUCLEOTIDE SEQUENCE</scope>
    <source>
        <strain evidence="2">VEG</strain>
    </source>
</reference>
<dbReference type="AlphaFoldDB" id="V5BEC6"/>
<protein>
    <submittedName>
        <fullName evidence="2">Uncharacterized protein</fullName>
    </submittedName>
</protein>
<gene>
    <name evidence="2" type="ORF">TGVEG_366870</name>
</gene>